<dbReference type="Proteomes" id="UP000831701">
    <property type="component" value="Chromosome 21"/>
</dbReference>
<dbReference type="EMBL" id="CM041551">
    <property type="protein sequence ID" value="KAI3355452.1"/>
    <property type="molecule type" value="Genomic_DNA"/>
</dbReference>
<accession>A0ACB8VIE4</accession>
<name>A0ACB8VIE4_9TELE</name>
<comment type="caution">
    <text evidence="1">The sequence shown here is derived from an EMBL/GenBank/DDBJ whole genome shotgun (WGS) entry which is preliminary data.</text>
</comment>
<protein>
    <submittedName>
        <fullName evidence="1">Uncharacterized protein</fullName>
    </submittedName>
</protein>
<proteinExistence type="predicted"/>
<reference evidence="1" key="1">
    <citation type="submission" date="2022-04" db="EMBL/GenBank/DDBJ databases">
        <title>Jade perch genome.</title>
        <authorList>
            <person name="Chao B."/>
        </authorList>
    </citation>
    <scope>NUCLEOTIDE SEQUENCE</scope>
    <source>
        <strain evidence="1">CB-2022</strain>
    </source>
</reference>
<evidence type="ECO:0000313" key="2">
    <source>
        <dbReference type="Proteomes" id="UP000831701"/>
    </source>
</evidence>
<gene>
    <name evidence="1" type="ORF">L3Q82_018286</name>
</gene>
<keyword evidence="2" id="KW-1185">Reference proteome</keyword>
<organism evidence="1 2">
    <name type="scientific">Scortum barcoo</name>
    <name type="common">barcoo grunter</name>
    <dbReference type="NCBI Taxonomy" id="214431"/>
    <lineage>
        <taxon>Eukaryota</taxon>
        <taxon>Metazoa</taxon>
        <taxon>Chordata</taxon>
        <taxon>Craniata</taxon>
        <taxon>Vertebrata</taxon>
        <taxon>Euteleostomi</taxon>
        <taxon>Actinopterygii</taxon>
        <taxon>Neopterygii</taxon>
        <taxon>Teleostei</taxon>
        <taxon>Neoteleostei</taxon>
        <taxon>Acanthomorphata</taxon>
        <taxon>Eupercaria</taxon>
        <taxon>Centrarchiformes</taxon>
        <taxon>Terapontoidei</taxon>
        <taxon>Terapontidae</taxon>
        <taxon>Scortum</taxon>
    </lineage>
</organism>
<evidence type="ECO:0000313" key="1">
    <source>
        <dbReference type="EMBL" id="KAI3355452.1"/>
    </source>
</evidence>
<sequence length="1317" mass="145828">MDGKGGQLTGESEADKRKSGEEKEPASTYLYIKESQAALVSSVMVWISGFQTISGSKNTTGGYREQPLCTYILPVMGCGNSKVLPDASKKGYVSMVQSLVAFSKAHDDEKKKRAEKQRGPWFSTSTKSLQPASNSQQQTLRDGRHRGQAATYKDRFDPRVTARYDIKALIGRGSFSRVVRVEHRATRQPFAIKMMEVEAPEGREVCASELAVLQRVRHGNVIQLIEVFQFPQRVYMVLELATGGELLERVISRGHFTERDATQALRMVLAGVGYLHNLGITHRDLKPENLLYYHPGADSRLLVTDFGLATFGGAESEVSGPDRSEEGDHTAADRTWPLRTTCGTPEYMAPEVLLRRPYSCLVDMWALGVIAYIVLSGSMPFEDDSRTRLYRSIVRGKYSFHGDPWSSVSNLAKDFIQRLLLLDPASRLTADQAIHHPWVVTMAASSSMTNLHRSISQNLRQRTSRSSSRCPSSNTSSSNSNSAGPGRPSPPLEENQEQQQGRASGPTRPQRAMSLLFTAVLLLCCRYDATGTQDHSDHECESRGVRSCGECLAAGPHCAWCAEENFLEVGQHIWERCDTAEVLLGKGCPFDRLEDPRGSTVLLKNRKITLHPKEQRGRRQQRQVMQLQPQTVLLHLRPGEPQSFEVRFKRVEDYPIDLYYLIDLSFSMEDDLPNVKKLGADLMEEMKNTTSDFRMGFGAFVDKTVMPYISTAKDMLRNPCKRTEPWPCSPPFTYRHVLSLTTNGGLFTELVGGQRISGNMDLPERGLDALMQAAVCEEQIGWRNVTRLLVFSTDAGFHSAGDGKLGGIVLPNDGKCHLHKNVYTKGNSQDYPSVAHIAETLRQKNIQIIFAVTEEVAHLYEGLQSIFPKCAVGTLSNNSHNILQIIVEAYNALTSEVVLENSKLPPGYHISYTSRCKDCQPRRSKQGRKCSGISVGDEVSFNVSITAPPCVTASQRPARVIIKPQGYSEEVEVLLSPICKCSCQKDAVPRSPLCSHGNATLECGTCRCKEGRVGRLCECDRAKSGEAVDSRLCHHHNASEVCSGRGECVCGKCVCSRSIKKPDHAYYGQFCECSDSGCNQYRGQQCGGRGRCVCGVCVCLPGFRGQACECPLSSESCLSQDKQVCAGRGDCHCGTCVCHDNRFQGPTCELCPSCPSVCTLHRDCIMCRAFSLGLNPKACDTKCAHLNLTLVGQPGVLATVPPSSGLHRCMEVDSEGCRVHFLRRTGQKEGHVHIRAALERECPAGPNVILITAALSGSVVVLGVALLLLWKLLTSIHDRREFARFQRELERRRWNRRDNPIYKSAITTTVNPKYKEQ</sequence>